<evidence type="ECO:0008006" key="3">
    <source>
        <dbReference type="Google" id="ProtNLM"/>
    </source>
</evidence>
<dbReference type="Proteomes" id="UP000023541">
    <property type="component" value="Unassembled WGS sequence"/>
</dbReference>
<dbReference type="EMBL" id="AQRA01000013">
    <property type="protein sequence ID" value="EZH71637.1"/>
    <property type="molecule type" value="Genomic_DNA"/>
</dbReference>
<reference evidence="1 2" key="1">
    <citation type="submission" date="2014-04" db="EMBL/GenBank/DDBJ databases">
        <title>Aquimarina sp. 22II-S11-z7 Genome Sequencing.</title>
        <authorList>
            <person name="Lai Q."/>
        </authorList>
    </citation>
    <scope>NUCLEOTIDE SEQUENCE [LARGE SCALE GENOMIC DNA]</scope>
    <source>
        <strain evidence="1 2">22II-S11-z7</strain>
    </source>
</reference>
<accession>A0A023BNK8</accession>
<dbReference type="eggNOG" id="ENOG5032NN4">
    <property type="taxonomic scope" value="Bacteria"/>
</dbReference>
<evidence type="ECO:0000313" key="1">
    <source>
        <dbReference type="EMBL" id="EZH71637.1"/>
    </source>
</evidence>
<organism evidence="1 2">
    <name type="scientific">Aquimarina atlantica</name>
    <dbReference type="NCBI Taxonomy" id="1317122"/>
    <lineage>
        <taxon>Bacteria</taxon>
        <taxon>Pseudomonadati</taxon>
        <taxon>Bacteroidota</taxon>
        <taxon>Flavobacteriia</taxon>
        <taxon>Flavobacteriales</taxon>
        <taxon>Flavobacteriaceae</taxon>
        <taxon>Aquimarina</taxon>
    </lineage>
</organism>
<sequence length="65" mass="6947">MLKNILNLSGAHKLSKNEQQSVYGGRHIGNCPTYPPERCAFCGGGSLPNGCCLGSPLVHQCLNDF</sequence>
<comment type="caution">
    <text evidence="1">The sequence shown here is derived from an EMBL/GenBank/DDBJ whole genome shotgun (WGS) entry which is preliminary data.</text>
</comment>
<gene>
    <name evidence="1" type="ORF">ATO12_06665</name>
</gene>
<proteinExistence type="predicted"/>
<name>A0A023BNK8_9FLAO</name>
<keyword evidence="2" id="KW-1185">Reference proteome</keyword>
<dbReference type="RefSeq" id="WP_034247011.1">
    <property type="nucleotide sequence ID" value="NZ_AQRA01000013.1"/>
</dbReference>
<protein>
    <recommendedName>
        <fullName evidence="3">Bacteriocin</fullName>
    </recommendedName>
</protein>
<evidence type="ECO:0000313" key="2">
    <source>
        <dbReference type="Proteomes" id="UP000023541"/>
    </source>
</evidence>
<dbReference type="AlphaFoldDB" id="A0A023BNK8"/>
<dbReference type="OrthoDB" id="1163776at2"/>